<dbReference type="PROSITE" id="PS51257">
    <property type="entry name" value="PROKAR_LIPOPROTEIN"/>
    <property type="match status" value="1"/>
</dbReference>
<comment type="caution">
    <text evidence="2">The sequence shown here is derived from an EMBL/GenBank/DDBJ whole genome shotgun (WGS) entry which is preliminary data.</text>
</comment>
<dbReference type="STRING" id="297318.BK138_10810"/>
<dbReference type="RefSeq" id="WP_076169186.1">
    <property type="nucleotide sequence ID" value="NZ_MRTP01000001.1"/>
</dbReference>
<dbReference type="Proteomes" id="UP000187172">
    <property type="component" value="Unassembled WGS sequence"/>
</dbReference>
<name>A0A1R1F4A0_9BACL</name>
<evidence type="ECO:0008006" key="4">
    <source>
        <dbReference type="Google" id="ProtNLM"/>
    </source>
</evidence>
<reference evidence="2 3" key="1">
    <citation type="submission" date="2016-11" db="EMBL/GenBank/DDBJ databases">
        <title>Paenibacillus species isolates.</title>
        <authorList>
            <person name="Beno S.M."/>
        </authorList>
    </citation>
    <scope>NUCLEOTIDE SEQUENCE [LARGE SCALE GENOMIC DNA]</scope>
    <source>
        <strain evidence="2 3">FSL R5-0378</strain>
    </source>
</reference>
<organism evidence="2 3">
    <name type="scientific">Paenibacillus rhizosphaerae</name>
    <dbReference type="NCBI Taxonomy" id="297318"/>
    <lineage>
        <taxon>Bacteria</taxon>
        <taxon>Bacillati</taxon>
        <taxon>Bacillota</taxon>
        <taxon>Bacilli</taxon>
        <taxon>Bacillales</taxon>
        <taxon>Paenibacillaceae</taxon>
        <taxon>Paenibacillus</taxon>
    </lineage>
</organism>
<dbReference type="Pfam" id="PF18952">
    <property type="entry name" value="DUF5696"/>
    <property type="match status" value="1"/>
</dbReference>
<dbReference type="InterPro" id="IPR043751">
    <property type="entry name" value="DUF5696"/>
</dbReference>
<evidence type="ECO:0000256" key="1">
    <source>
        <dbReference type="SAM" id="SignalP"/>
    </source>
</evidence>
<proteinExistence type="predicted"/>
<feature type="chain" id="PRO_5039180393" description="Lipoprotein" evidence="1">
    <location>
        <begin position="21"/>
        <end position="852"/>
    </location>
</feature>
<accession>A0A1R1F4A0</accession>
<protein>
    <recommendedName>
        <fullName evidence="4">Lipoprotein</fullName>
    </recommendedName>
</protein>
<evidence type="ECO:0000313" key="2">
    <source>
        <dbReference type="EMBL" id="OMF58938.1"/>
    </source>
</evidence>
<dbReference type="EMBL" id="MRTP01000001">
    <property type="protein sequence ID" value="OMF58938.1"/>
    <property type="molecule type" value="Genomic_DNA"/>
</dbReference>
<gene>
    <name evidence="2" type="ORF">BK138_10810</name>
</gene>
<dbReference type="AlphaFoldDB" id="A0A1R1F4A0"/>
<keyword evidence="1" id="KW-0732">Signal</keyword>
<evidence type="ECO:0000313" key="3">
    <source>
        <dbReference type="Proteomes" id="UP000187172"/>
    </source>
</evidence>
<keyword evidence="3" id="KW-1185">Reference proteome</keyword>
<feature type="signal peptide" evidence="1">
    <location>
        <begin position="1"/>
        <end position="20"/>
    </location>
</feature>
<sequence length="852" mass="93952">MRKARIALWLPALIAGIALAGCADSNAARSGAKDAPAAAAQFTKGQPLKAAFTDARAAGMKGVAENERLRLFVDESTGAIAVLNKDTGETWYSNPPEQGKDPLASGVNKANLSSQLKIDYYNNFGQVNSINTFTDSVSHKQIKFEPIPGGVRVTYQFGTAVKSAADLPMMLSSERIEAMLGKLDKTGQRALKIAYKEDPDKKVYVRNDSALNGLQLDRAFKAFDDAGYTEEDLMKDMEELHFTQEKPEPRIFLASIEYALDGGSLVAKIPSSGIQYPSAYPIGNISFLSFFGAGSSKEKGAIFVPDGSGALIHFNNGKKQYPAYQQPVYGEDLTMKTTEDAKTEQAVRLPVFGIIRESGAILGIIEEGASAAAIHADISGKLNSYNYVYPSFNVMNKGEVTLQANGQERTLPRFQEQAMKTDFTVRYAFLNKEEASYQGLARYYQRYLEQHGGLPKPEEATAGTTDTPFYLQLVGGIAKEKHFAGIPYRTIEPLTTFEQSEDIINQMKSRDISNIKLKLSGWFNGGMDHEVPDHISVDKAVGGSNGLQSFLSFTRDQGVSFFPDVAVLTANTGKGFNENANAARTLRGVPAALYPLDQALNRRERDKPPSYVVSPRLTVPYTKSVLEGLKGYQTGGISLRDLADQLNSDYRKHNQLDRTQSEKLSVQALGSISQQNLKVMADGGNAYALPFLSDITNAPMSGSRFKIEDEEIPFYQMVIRGSVDYTGSPFNLSTYTDERQYILRCLEYGAGVYFEWIHEPNDKVKDTDYNELYAVHYKQWIDQAAEMYREVNDVLKNVRNEPITGHEKLGEGVFKTVYGNGVYVIVNYNRTDVTVDGQTVKAESYLTGGVQS</sequence>